<keyword evidence="3 5" id="KW-0067">ATP-binding</keyword>
<dbReference type="SMART" id="SM00382">
    <property type="entry name" value="AAA"/>
    <property type="match status" value="1"/>
</dbReference>
<dbReference type="Proteomes" id="UP001431449">
    <property type="component" value="Unassembled WGS sequence"/>
</dbReference>
<evidence type="ECO:0000256" key="2">
    <source>
        <dbReference type="ARBA" id="ARBA00022741"/>
    </source>
</evidence>
<comment type="caution">
    <text evidence="5">The sequence shown here is derived from an EMBL/GenBank/DDBJ whole genome shotgun (WGS) entry which is preliminary data.</text>
</comment>
<dbReference type="SUPFAM" id="SSF52540">
    <property type="entry name" value="P-loop containing nucleoside triphosphate hydrolases"/>
    <property type="match status" value="1"/>
</dbReference>
<dbReference type="PROSITE" id="PS00211">
    <property type="entry name" value="ABC_TRANSPORTER_1"/>
    <property type="match status" value="1"/>
</dbReference>
<evidence type="ECO:0000256" key="1">
    <source>
        <dbReference type="ARBA" id="ARBA00022448"/>
    </source>
</evidence>
<dbReference type="InterPro" id="IPR017871">
    <property type="entry name" value="ABC_transporter-like_CS"/>
</dbReference>
<dbReference type="InterPro" id="IPR017911">
    <property type="entry name" value="MacB-like_ATP-bd"/>
</dbReference>
<dbReference type="CDD" id="cd03255">
    <property type="entry name" value="ABC_MJ0796_LolCDE_FtsE"/>
    <property type="match status" value="1"/>
</dbReference>
<dbReference type="PANTHER" id="PTHR24220">
    <property type="entry name" value="IMPORT ATP-BINDING PROTEIN"/>
    <property type="match status" value="1"/>
</dbReference>
<reference evidence="5" key="1">
    <citation type="submission" date="2022-04" db="EMBL/GenBank/DDBJ databases">
        <title>Lysobacter sp. CAU 1642 isolated from sea sand.</title>
        <authorList>
            <person name="Kim W."/>
        </authorList>
    </citation>
    <scope>NUCLEOTIDE SEQUENCE</scope>
    <source>
        <strain evidence="5">CAU 1642</strain>
    </source>
</reference>
<keyword evidence="6" id="KW-1185">Reference proteome</keyword>
<accession>A0ABT0GD82</accession>
<proteinExistence type="predicted"/>
<gene>
    <name evidence="5" type="ORF">M0G41_02340</name>
</gene>
<protein>
    <submittedName>
        <fullName evidence="5">ABC transporter ATP-binding protein</fullName>
    </submittedName>
</protein>
<dbReference type="InterPro" id="IPR003439">
    <property type="entry name" value="ABC_transporter-like_ATP-bd"/>
</dbReference>
<dbReference type="GO" id="GO:0005524">
    <property type="term" value="F:ATP binding"/>
    <property type="evidence" value="ECO:0007669"/>
    <property type="project" value="UniProtKB-KW"/>
</dbReference>
<dbReference type="InterPro" id="IPR003593">
    <property type="entry name" value="AAA+_ATPase"/>
</dbReference>
<dbReference type="Gene3D" id="3.40.50.300">
    <property type="entry name" value="P-loop containing nucleotide triphosphate hydrolases"/>
    <property type="match status" value="1"/>
</dbReference>
<dbReference type="InterPro" id="IPR027417">
    <property type="entry name" value="P-loop_NTPase"/>
</dbReference>
<dbReference type="PROSITE" id="PS50893">
    <property type="entry name" value="ABC_TRANSPORTER_2"/>
    <property type="match status" value="1"/>
</dbReference>
<dbReference type="RefSeq" id="WP_248204696.1">
    <property type="nucleotide sequence ID" value="NZ_JALNMH010000001.1"/>
</dbReference>
<evidence type="ECO:0000259" key="4">
    <source>
        <dbReference type="PROSITE" id="PS50893"/>
    </source>
</evidence>
<name>A0ABT0GD82_9GAMM</name>
<evidence type="ECO:0000313" key="6">
    <source>
        <dbReference type="Proteomes" id="UP001431449"/>
    </source>
</evidence>
<sequence length="220" mass="24806">MISLQGLSKSFRVPAGEQWVLRDIRLDIGKGEFLSIMGPSGSGKSSLLSVLGLLDGDWKGEYTFEGQALHSMKERDRKAFARDHVGFVFQHYHLLDDLSVQENLELPLEYRGVGRSERRERVDAALRRFEIEDKRGLYPRQLSGGQQQMIAVARAALLRPTLLLADEPTGALHSSQGELIMDLLCELNRDGITVVQVTHNPEYARRGQRLIELRDGQLVQ</sequence>
<dbReference type="PANTHER" id="PTHR24220:SF648">
    <property type="entry name" value="ABC TRANSPORTER ATP-BINDING PROTEIN YTRE"/>
    <property type="match status" value="1"/>
</dbReference>
<dbReference type="InterPro" id="IPR015854">
    <property type="entry name" value="ABC_transpr_LolD-like"/>
</dbReference>
<evidence type="ECO:0000313" key="5">
    <source>
        <dbReference type="EMBL" id="MCK7592503.1"/>
    </source>
</evidence>
<evidence type="ECO:0000256" key="3">
    <source>
        <dbReference type="ARBA" id="ARBA00022840"/>
    </source>
</evidence>
<keyword evidence="1" id="KW-0813">Transport</keyword>
<organism evidence="5 6">
    <name type="scientific">Pseudomarimonas salicorniae</name>
    <dbReference type="NCBI Taxonomy" id="2933270"/>
    <lineage>
        <taxon>Bacteria</taxon>
        <taxon>Pseudomonadati</taxon>
        <taxon>Pseudomonadota</taxon>
        <taxon>Gammaproteobacteria</taxon>
        <taxon>Lysobacterales</taxon>
        <taxon>Lysobacteraceae</taxon>
        <taxon>Pseudomarimonas</taxon>
    </lineage>
</organism>
<feature type="domain" description="ABC transporter" evidence="4">
    <location>
        <begin position="2"/>
        <end position="219"/>
    </location>
</feature>
<keyword evidence="2" id="KW-0547">Nucleotide-binding</keyword>
<dbReference type="Pfam" id="PF00005">
    <property type="entry name" value="ABC_tran"/>
    <property type="match status" value="1"/>
</dbReference>
<dbReference type="EMBL" id="JALNMH010000001">
    <property type="protein sequence ID" value="MCK7592503.1"/>
    <property type="molecule type" value="Genomic_DNA"/>
</dbReference>